<dbReference type="GO" id="GO:0005886">
    <property type="term" value="C:plasma membrane"/>
    <property type="evidence" value="ECO:0007669"/>
    <property type="project" value="UniProtKB-SubCell"/>
</dbReference>
<reference evidence="8" key="2">
    <citation type="journal article" date="2014" name="ISME J.">
        <title>Microbial stratification in low pH oxic and suboxic macroscopic growths along an acid mine drainage.</title>
        <authorList>
            <person name="Mendez-Garcia C."/>
            <person name="Mesa V."/>
            <person name="Sprenger R.R."/>
            <person name="Richter M."/>
            <person name="Diez M.S."/>
            <person name="Solano J."/>
            <person name="Bargiela R."/>
            <person name="Golyshina O.V."/>
            <person name="Manteca A."/>
            <person name="Ramos J.L."/>
            <person name="Gallego J.R."/>
            <person name="Llorente I."/>
            <person name="Martins Dos Santos V.A."/>
            <person name="Jensen O.N."/>
            <person name="Pelaez A.I."/>
            <person name="Sanchez J."/>
            <person name="Ferrer M."/>
        </authorList>
    </citation>
    <scope>NUCLEOTIDE SEQUENCE</scope>
</reference>
<keyword evidence="2" id="KW-1003">Cell membrane</keyword>
<dbReference type="Pfam" id="PF03279">
    <property type="entry name" value="Lip_A_acyltrans"/>
    <property type="match status" value="1"/>
</dbReference>
<dbReference type="CDD" id="cd07984">
    <property type="entry name" value="LPLAT_LABLAT-like"/>
    <property type="match status" value="1"/>
</dbReference>
<evidence type="ECO:0000313" key="8">
    <source>
        <dbReference type="EMBL" id="EQD71251.1"/>
    </source>
</evidence>
<proteinExistence type="predicted"/>
<sequence length="131" mass="14954">VLRAFKPGWLLYYLPDQDFGPKDSLFVDFFKVKAATVPALARMTKLAKASVVPCVVHLNFEAGRFEVTFFPPWEHFPSGDDGADTRRMNHFIEDRILEQPANYLWSHKRFKTRPPGEASPYDGPSPPQSTQ</sequence>
<evidence type="ECO:0000256" key="1">
    <source>
        <dbReference type="ARBA" id="ARBA00004533"/>
    </source>
</evidence>
<evidence type="ECO:0000256" key="4">
    <source>
        <dbReference type="ARBA" id="ARBA00022679"/>
    </source>
</evidence>
<dbReference type="PANTHER" id="PTHR30606:SF9">
    <property type="entry name" value="LIPID A BIOSYNTHESIS LAUROYLTRANSFERASE"/>
    <property type="match status" value="1"/>
</dbReference>
<dbReference type="EMBL" id="AUZX01004286">
    <property type="protein sequence ID" value="EQD71251.1"/>
    <property type="molecule type" value="Genomic_DNA"/>
</dbReference>
<gene>
    <name evidence="8" type="ORF">B1A_05875</name>
</gene>
<dbReference type="AlphaFoldDB" id="T1BE96"/>
<keyword evidence="4 8" id="KW-0808">Transferase</keyword>
<evidence type="ECO:0000256" key="3">
    <source>
        <dbReference type="ARBA" id="ARBA00022519"/>
    </source>
</evidence>
<evidence type="ECO:0000256" key="7">
    <source>
        <dbReference type="SAM" id="MobiDB-lite"/>
    </source>
</evidence>
<feature type="region of interest" description="Disordered" evidence="7">
    <location>
        <begin position="110"/>
        <end position="131"/>
    </location>
</feature>
<dbReference type="PANTHER" id="PTHR30606">
    <property type="entry name" value="LIPID A BIOSYNTHESIS LAUROYL ACYLTRANSFERASE"/>
    <property type="match status" value="1"/>
</dbReference>
<name>T1BE96_9ZZZZ</name>
<comment type="subcellular location">
    <subcellularLocation>
        <location evidence="1">Cell inner membrane</location>
    </subcellularLocation>
</comment>
<evidence type="ECO:0000256" key="2">
    <source>
        <dbReference type="ARBA" id="ARBA00022475"/>
    </source>
</evidence>
<keyword evidence="5" id="KW-0472">Membrane</keyword>
<accession>T1BE96</accession>
<keyword evidence="6 8" id="KW-0012">Acyltransferase</keyword>
<evidence type="ECO:0000256" key="6">
    <source>
        <dbReference type="ARBA" id="ARBA00023315"/>
    </source>
</evidence>
<dbReference type="GO" id="GO:0016746">
    <property type="term" value="F:acyltransferase activity"/>
    <property type="evidence" value="ECO:0007669"/>
    <property type="project" value="UniProtKB-KW"/>
</dbReference>
<dbReference type="InterPro" id="IPR004960">
    <property type="entry name" value="LipA_acyltrans"/>
</dbReference>
<dbReference type="GO" id="GO:0008610">
    <property type="term" value="P:lipid biosynthetic process"/>
    <property type="evidence" value="ECO:0007669"/>
    <property type="project" value="UniProtKB-ARBA"/>
</dbReference>
<dbReference type="GO" id="GO:1901137">
    <property type="term" value="P:carbohydrate derivative biosynthetic process"/>
    <property type="evidence" value="ECO:0007669"/>
    <property type="project" value="UniProtKB-ARBA"/>
</dbReference>
<reference evidence="8" key="1">
    <citation type="submission" date="2013-08" db="EMBL/GenBank/DDBJ databases">
        <authorList>
            <person name="Mendez C."/>
            <person name="Richter M."/>
            <person name="Ferrer M."/>
            <person name="Sanchez J."/>
        </authorList>
    </citation>
    <scope>NUCLEOTIDE SEQUENCE</scope>
</reference>
<feature type="non-terminal residue" evidence="8">
    <location>
        <position position="1"/>
    </location>
</feature>
<comment type="caution">
    <text evidence="8">The sequence shown here is derived from an EMBL/GenBank/DDBJ whole genome shotgun (WGS) entry which is preliminary data.</text>
</comment>
<organism evidence="8">
    <name type="scientific">mine drainage metagenome</name>
    <dbReference type="NCBI Taxonomy" id="410659"/>
    <lineage>
        <taxon>unclassified sequences</taxon>
        <taxon>metagenomes</taxon>
        <taxon>ecological metagenomes</taxon>
    </lineage>
</organism>
<evidence type="ECO:0000256" key="5">
    <source>
        <dbReference type="ARBA" id="ARBA00023136"/>
    </source>
</evidence>
<keyword evidence="3" id="KW-0997">Cell inner membrane</keyword>
<protein>
    <submittedName>
        <fullName evidence="8">Lipid A biosynthesis lauroyl acyltransferase</fullName>
    </submittedName>
</protein>